<feature type="transmembrane region" description="Helical" evidence="1">
    <location>
        <begin position="45"/>
        <end position="64"/>
    </location>
</feature>
<dbReference type="RefSeq" id="WP_111438055.1">
    <property type="nucleotide sequence ID" value="NZ_QKZI01000001.1"/>
</dbReference>
<keyword evidence="1" id="KW-1133">Transmembrane helix</keyword>
<evidence type="ECO:0000313" key="2">
    <source>
        <dbReference type="EMBL" id="PZX07404.1"/>
    </source>
</evidence>
<gene>
    <name evidence="2" type="ORF">C7437_101517</name>
</gene>
<protein>
    <submittedName>
        <fullName evidence="2">Uncharacterized protein</fullName>
    </submittedName>
</protein>
<proteinExistence type="predicted"/>
<keyword evidence="3" id="KW-1185">Reference proteome</keyword>
<sequence>MNNLETVGWAGIISILLIIFSFYFTLTFFENLHKGNERITKQSKLTAIVCLGLALLIPVLYSFIFHL</sequence>
<dbReference type="EMBL" id="QKZI01000001">
    <property type="protein sequence ID" value="PZX07404.1"/>
    <property type="molecule type" value="Genomic_DNA"/>
</dbReference>
<keyword evidence="1" id="KW-0472">Membrane</keyword>
<evidence type="ECO:0000256" key="1">
    <source>
        <dbReference type="SAM" id="Phobius"/>
    </source>
</evidence>
<comment type="caution">
    <text evidence="2">The sequence shown here is derived from an EMBL/GenBank/DDBJ whole genome shotgun (WGS) entry which is preliminary data.</text>
</comment>
<organism evidence="2 3">
    <name type="scientific">Psychrobacillus insolitus</name>
    <dbReference type="NCBI Taxonomy" id="1461"/>
    <lineage>
        <taxon>Bacteria</taxon>
        <taxon>Bacillati</taxon>
        <taxon>Bacillota</taxon>
        <taxon>Bacilli</taxon>
        <taxon>Bacillales</taxon>
        <taxon>Bacillaceae</taxon>
        <taxon>Psychrobacillus</taxon>
    </lineage>
</organism>
<evidence type="ECO:0000313" key="3">
    <source>
        <dbReference type="Proteomes" id="UP000248646"/>
    </source>
</evidence>
<dbReference type="OrthoDB" id="2740244at2"/>
<keyword evidence="1" id="KW-0812">Transmembrane</keyword>
<accession>A0A2W7MQF6</accession>
<feature type="transmembrane region" description="Helical" evidence="1">
    <location>
        <begin position="6"/>
        <end position="24"/>
    </location>
</feature>
<dbReference type="AlphaFoldDB" id="A0A2W7MQF6"/>
<dbReference type="Proteomes" id="UP000248646">
    <property type="component" value="Unassembled WGS sequence"/>
</dbReference>
<name>A0A2W7MQF6_9BACI</name>
<reference evidence="2 3" key="1">
    <citation type="submission" date="2018-06" db="EMBL/GenBank/DDBJ databases">
        <title>Genomic Encyclopedia of Type Strains, Phase IV (KMG-IV): sequencing the most valuable type-strain genomes for metagenomic binning, comparative biology and taxonomic classification.</title>
        <authorList>
            <person name="Goeker M."/>
        </authorList>
    </citation>
    <scope>NUCLEOTIDE SEQUENCE [LARGE SCALE GENOMIC DNA]</scope>
    <source>
        <strain evidence="2 3">DSM 5</strain>
    </source>
</reference>